<proteinExistence type="predicted"/>
<dbReference type="Proteomes" id="UP000789595">
    <property type="component" value="Unassembled WGS sequence"/>
</dbReference>
<evidence type="ECO:0000313" key="2">
    <source>
        <dbReference type="Proteomes" id="UP000789595"/>
    </source>
</evidence>
<accession>A0A8J2SMK8</accession>
<name>A0A8J2SMK8_9STRA</name>
<protein>
    <submittedName>
        <fullName evidence="1">Uncharacterized protein</fullName>
    </submittedName>
</protein>
<evidence type="ECO:0000313" key="1">
    <source>
        <dbReference type="EMBL" id="CAH0373173.1"/>
    </source>
</evidence>
<comment type="caution">
    <text evidence="1">The sequence shown here is derived from an EMBL/GenBank/DDBJ whole genome shotgun (WGS) entry which is preliminary data.</text>
</comment>
<keyword evidence="2" id="KW-1185">Reference proteome</keyword>
<dbReference type="AlphaFoldDB" id="A0A8J2SMK8"/>
<dbReference type="EMBL" id="CAKKNE010000004">
    <property type="protein sequence ID" value="CAH0373173.1"/>
    <property type="molecule type" value="Genomic_DNA"/>
</dbReference>
<sequence length="125" mass="13747">SDTTLTLHVGDDLRLQSFNGSDLDVLHQRVQLLGRLLVLVALPRQPHAHAVGHVPDALRPDVLVEFRVNSHIRRLHGLLGEFFDLADGPRRLPLEGDAVEALVEVDRVVARHEVGGFALALDHGL</sequence>
<organism evidence="1 2">
    <name type="scientific">Pelagomonas calceolata</name>
    <dbReference type="NCBI Taxonomy" id="35677"/>
    <lineage>
        <taxon>Eukaryota</taxon>
        <taxon>Sar</taxon>
        <taxon>Stramenopiles</taxon>
        <taxon>Ochrophyta</taxon>
        <taxon>Pelagophyceae</taxon>
        <taxon>Pelagomonadales</taxon>
        <taxon>Pelagomonadaceae</taxon>
        <taxon>Pelagomonas</taxon>
    </lineage>
</organism>
<gene>
    <name evidence="1" type="ORF">PECAL_4P03520</name>
</gene>
<reference evidence="1" key="1">
    <citation type="submission" date="2021-11" db="EMBL/GenBank/DDBJ databases">
        <authorList>
            <consortium name="Genoscope - CEA"/>
            <person name="William W."/>
        </authorList>
    </citation>
    <scope>NUCLEOTIDE SEQUENCE</scope>
</reference>
<feature type="non-terminal residue" evidence="1">
    <location>
        <position position="1"/>
    </location>
</feature>